<dbReference type="eggNOG" id="ENOG502ZZNK">
    <property type="taxonomic scope" value="Bacteria"/>
</dbReference>
<dbReference type="AlphaFoldDB" id="C4XTK2"/>
<feature type="region of interest" description="Disordered" evidence="1">
    <location>
        <begin position="1"/>
        <end position="25"/>
    </location>
</feature>
<dbReference type="Pfam" id="PF21628">
    <property type="entry name" value="Gp10-like"/>
    <property type="match status" value="1"/>
</dbReference>
<protein>
    <submittedName>
        <fullName evidence="2">Uncharacterized protein</fullName>
    </submittedName>
</protein>
<evidence type="ECO:0000313" key="2">
    <source>
        <dbReference type="EMBL" id="BAH75999.1"/>
    </source>
</evidence>
<evidence type="ECO:0000313" key="3">
    <source>
        <dbReference type="Proteomes" id="UP000009071"/>
    </source>
</evidence>
<feature type="compositionally biased region" description="Basic and acidic residues" evidence="1">
    <location>
        <begin position="11"/>
        <end position="25"/>
    </location>
</feature>
<name>C4XTK2_SOLM1</name>
<dbReference type="EMBL" id="AP010904">
    <property type="protein sequence ID" value="BAH75999.1"/>
    <property type="molecule type" value="Genomic_DNA"/>
</dbReference>
<dbReference type="KEGG" id="dma:DMR_25080"/>
<accession>C4XTK2</accession>
<reference evidence="2 3" key="1">
    <citation type="journal article" date="2009" name="Genome Res.">
        <title>Whole genome sequence of Desulfovibrio magneticus strain RS-1 revealed common gene clusters in magnetotactic bacteria.</title>
        <authorList>
            <person name="Nakazawa H."/>
            <person name="Arakaki A."/>
            <person name="Narita-Yamada S."/>
            <person name="Yashiro I."/>
            <person name="Jinno K."/>
            <person name="Aoki N."/>
            <person name="Tsuruyama A."/>
            <person name="Okamura Y."/>
            <person name="Tanikawa S."/>
            <person name="Fujita N."/>
            <person name="Takeyama H."/>
            <person name="Matsunaga T."/>
        </authorList>
    </citation>
    <scope>NUCLEOTIDE SEQUENCE [LARGE SCALE GENOMIC DNA]</scope>
    <source>
        <strain evidence="3">ATCC 700980 / DSM 13731 / RS-1</strain>
    </source>
</reference>
<gene>
    <name evidence="2" type="ordered locus">DMR_25080</name>
</gene>
<keyword evidence="3" id="KW-1185">Reference proteome</keyword>
<dbReference type="STRING" id="573370.DMR_25080"/>
<dbReference type="Proteomes" id="UP000009071">
    <property type="component" value="Chromosome"/>
</dbReference>
<dbReference type="RefSeq" id="WP_015861178.1">
    <property type="nucleotide sequence ID" value="NC_012796.1"/>
</dbReference>
<organism evidence="2 3">
    <name type="scientific">Solidesulfovibrio magneticus (strain ATCC 700980 / DSM 13731 / RS-1)</name>
    <name type="common">Desulfovibrio magneticus</name>
    <dbReference type="NCBI Taxonomy" id="573370"/>
    <lineage>
        <taxon>Bacteria</taxon>
        <taxon>Pseudomonadati</taxon>
        <taxon>Thermodesulfobacteriota</taxon>
        <taxon>Desulfovibrionia</taxon>
        <taxon>Desulfovibrionales</taxon>
        <taxon>Desulfovibrionaceae</taxon>
        <taxon>Solidesulfovibrio</taxon>
    </lineage>
</organism>
<evidence type="ECO:0000256" key="1">
    <source>
        <dbReference type="SAM" id="MobiDB-lite"/>
    </source>
</evidence>
<dbReference type="InterPro" id="IPR049302">
    <property type="entry name" value="Gp10-like"/>
</dbReference>
<dbReference type="HOGENOM" id="CLU_2141871_0_0_7"/>
<proteinExistence type="predicted"/>
<sequence>MSKLVSMARTAAERKTERKGQAVASRDGEKFPWGLGLSLDGGSLRKLGRSVGDFVVGETVELACRARVTRVNSTADQTGDESSVVLQIEALGVESPESKRAEAIRKVYGRSQ</sequence>